<name>A0ABS4IMQ2_9BACL</name>
<protein>
    <recommendedName>
        <fullName evidence="3">Integrase</fullName>
    </recommendedName>
</protein>
<comment type="caution">
    <text evidence="1">The sequence shown here is derived from an EMBL/GenBank/DDBJ whole genome shotgun (WGS) entry which is preliminary data.</text>
</comment>
<reference evidence="1 2" key="1">
    <citation type="submission" date="2021-03" db="EMBL/GenBank/DDBJ databases">
        <title>Genomic Encyclopedia of Type Strains, Phase IV (KMG-IV): sequencing the most valuable type-strain genomes for metagenomic binning, comparative biology and taxonomic classification.</title>
        <authorList>
            <person name="Goeker M."/>
        </authorList>
    </citation>
    <scope>NUCLEOTIDE SEQUENCE [LARGE SCALE GENOMIC DNA]</scope>
    <source>
        <strain evidence="1 2">DSM 26048</strain>
    </source>
</reference>
<proteinExistence type="predicted"/>
<evidence type="ECO:0000313" key="2">
    <source>
        <dbReference type="Proteomes" id="UP001519287"/>
    </source>
</evidence>
<organism evidence="1 2">
    <name type="scientific">Paenibacillus eucommiae</name>
    <dbReference type="NCBI Taxonomy" id="1355755"/>
    <lineage>
        <taxon>Bacteria</taxon>
        <taxon>Bacillati</taxon>
        <taxon>Bacillota</taxon>
        <taxon>Bacilli</taxon>
        <taxon>Bacillales</taxon>
        <taxon>Paenibacillaceae</taxon>
        <taxon>Paenibacillus</taxon>
    </lineage>
</organism>
<evidence type="ECO:0000313" key="1">
    <source>
        <dbReference type="EMBL" id="MBP1988848.1"/>
    </source>
</evidence>
<accession>A0ABS4IMQ2</accession>
<evidence type="ECO:0008006" key="3">
    <source>
        <dbReference type="Google" id="ProtNLM"/>
    </source>
</evidence>
<dbReference type="Proteomes" id="UP001519287">
    <property type="component" value="Unassembled WGS sequence"/>
</dbReference>
<sequence length="32" mass="3653">MYSIQSNEVGIGEKLIMTIHAQRIGHKSLERI</sequence>
<dbReference type="EMBL" id="JAGGLB010000001">
    <property type="protein sequence ID" value="MBP1988848.1"/>
    <property type="molecule type" value="Genomic_DNA"/>
</dbReference>
<gene>
    <name evidence="1" type="ORF">J2Z66_000443</name>
</gene>
<keyword evidence="2" id="KW-1185">Reference proteome</keyword>